<name>A0A8S4SD44_9NEOP</name>
<gene>
    <name evidence="1" type="primary">jg11939</name>
    <name evidence="1" type="ORF">PAEG_LOCUS23092</name>
</gene>
<evidence type="ECO:0000313" key="1">
    <source>
        <dbReference type="EMBL" id="CAH2257076.1"/>
    </source>
</evidence>
<dbReference type="EMBL" id="CAKXAJ010026116">
    <property type="protein sequence ID" value="CAH2257076.1"/>
    <property type="molecule type" value="Genomic_DNA"/>
</dbReference>
<keyword evidence="2" id="KW-1185">Reference proteome</keyword>
<evidence type="ECO:0000313" key="2">
    <source>
        <dbReference type="Proteomes" id="UP000838756"/>
    </source>
</evidence>
<sequence>MQACKFPTMFSFTVGSNDILIASNAYTSNLEKLEVRAGTRPHQSEGKVLLTELSPLELNSIYKTVSLSANTAIQRGTELRNNIEECMSIFNKESPCEIIKSKA</sequence>
<dbReference type="Proteomes" id="UP000838756">
    <property type="component" value="Unassembled WGS sequence"/>
</dbReference>
<comment type="caution">
    <text evidence="1">The sequence shown here is derived from an EMBL/GenBank/DDBJ whole genome shotgun (WGS) entry which is preliminary data.</text>
</comment>
<protein>
    <submittedName>
        <fullName evidence="1">Jg11939 protein</fullName>
    </submittedName>
</protein>
<dbReference type="AlphaFoldDB" id="A0A8S4SD44"/>
<organism evidence="1 2">
    <name type="scientific">Pararge aegeria aegeria</name>
    <dbReference type="NCBI Taxonomy" id="348720"/>
    <lineage>
        <taxon>Eukaryota</taxon>
        <taxon>Metazoa</taxon>
        <taxon>Ecdysozoa</taxon>
        <taxon>Arthropoda</taxon>
        <taxon>Hexapoda</taxon>
        <taxon>Insecta</taxon>
        <taxon>Pterygota</taxon>
        <taxon>Neoptera</taxon>
        <taxon>Endopterygota</taxon>
        <taxon>Lepidoptera</taxon>
        <taxon>Glossata</taxon>
        <taxon>Ditrysia</taxon>
        <taxon>Papilionoidea</taxon>
        <taxon>Nymphalidae</taxon>
        <taxon>Satyrinae</taxon>
        <taxon>Satyrini</taxon>
        <taxon>Parargina</taxon>
        <taxon>Pararge</taxon>
    </lineage>
</organism>
<accession>A0A8S4SD44</accession>
<proteinExistence type="predicted"/>
<reference evidence="1" key="1">
    <citation type="submission" date="2022-03" db="EMBL/GenBank/DDBJ databases">
        <authorList>
            <person name="Lindestad O."/>
        </authorList>
    </citation>
    <scope>NUCLEOTIDE SEQUENCE</scope>
</reference>